<evidence type="ECO:0000256" key="1">
    <source>
        <dbReference type="ARBA" id="ARBA00004141"/>
    </source>
</evidence>
<feature type="transmembrane region" description="Helical" evidence="5">
    <location>
        <begin position="311"/>
        <end position="330"/>
    </location>
</feature>
<feature type="domain" description="Sodium/calcium exchanger membrane region" evidence="6">
    <location>
        <begin position="181"/>
        <end position="329"/>
    </location>
</feature>
<dbReference type="InterPro" id="IPR004481">
    <property type="entry name" value="K/Na/Ca-exchanger"/>
</dbReference>
<evidence type="ECO:0000256" key="4">
    <source>
        <dbReference type="ARBA" id="ARBA00023136"/>
    </source>
</evidence>
<feature type="transmembrane region" description="Helical" evidence="5">
    <location>
        <begin position="134"/>
        <end position="153"/>
    </location>
</feature>
<dbReference type="InterPro" id="IPR044880">
    <property type="entry name" value="NCX_ion-bd_dom_sf"/>
</dbReference>
<feature type="transmembrane region" description="Helical" evidence="5">
    <location>
        <begin position="215"/>
        <end position="237"/>
    </location>
</feature>
<keyword evidence="3 5" id="KW-1133">Transmembrane helix</keyword>
<feature type="transmembrane region" description="Helical" evidence="5">
    <location>
        <begin position="6"/>
        <end position="24"/>
    </location>
</feature>
<name>A0A399G0A8_UNCN2</name>
<dbReference type="PANTHER" id="PTHR10846:SF8">
    <property type="entry name" value="INNER MEMBRANE PROTEIN YRBG"/>
    <property type="match status" value="1"/>
</dbReference>
<dbReference type="GO" id="GO:0008273">
    <property type="term" value="F:calcium, potassium:sodium antiporter activity"/>
    <property type="evidence" value="ECO:0007669"/>
    <property type="project" value="TreeGrafter"/>
</dbReference>
<evidence type="ECO:0000256" key="3">
    <source>
        <dbReference type="ARBA" id="ARBA00022989"/>
    </source>
</evidence>
<evidence type="ECO:0000256" key="2">
    <source>
        <dbReference type="ARBA" id="ARBA00022692"/>
    </source>
</evidence>
<proteinExistence type="predicted"/>
<dbReference type="Gene3D" id="1.20.1420.30">
    <property type="entry name" value="NCX, central ion-binding region"/>
    <property type="match status" value="1"/>
</dbReference>
<evidence type="ECO:0000259" key="6">
    <source>
        <dbReference type="Pfam" id="PF01699"/>
    </source>
</evidence>
<reference evidence="7 8" key="1">
    <citation type="submission" date="2018-08" db="EMBL/GenBank/DDBJ databases">
        <title>Draft genome of candidate division NPL-UPA2 bacterium Unc8 that adapted to ultra-basic serpentinizing groundwater.</title>
        <authorList>
            <person name="Ishii S."/>
            <person name="Suzuki S."/>
            <person name="Nealson K.H."/>
        </authorList>
    </citation>
    <scope>NUCLEOTIDE SEQUENCE [LARGE SCALE GENOMIC DNA]</scope>
    <source>
        <strain evidence="7">Unc8</strain>
    </source>
</reference>
<feature type="domain" description="Sodium/calcium exchanger membrane region" evidence="6">
    <location>
        <begin position="2"/>
        <end position="146"/>
    </location>
</feature>
<protein>
    <recommendedName>
        <fullName evidence="6">Sodium/calcium exchanger membrane region domain-containing protein</fullName>
    </recommendedName>
</protein>
<comment type="subcellular location">
    <subcellularLocation>
        <location evidence="1">Membrane</location>
        <topology evidence="1">Multi-pass membrane protein</topology>
    </subcellularLocation>
</comment>
<keyword evidence="2 5" id="KW-0812">Transmembrane</keyword>
<gene>
    <name evidence="7" type="ORF">B9J77_00970</name>
</gene>
<feature type="transmembrane region" description="Helical" evidence="5">
    <location>
        <begin position="102"/>
        <end position="122"/>
    </location>
</feature>
<feature type="transmembrane region" description="Helical" evidence="5">
    <location>
        <begin position="36"/>
        <end position="56"/>
    </location>
</feature>
<feature type="transmembrane region" description="Helical" evidence="5">
    <location>
        <begin position="249"/>
        <end position="267"/>
    </location>
</feature>
<dbReference type="AlphaFoldDB" id="A0A399G0A8"/>
<dbReference type="GO" id="GO:0005262">
    <property type="term" value="F:calcium channel activity"/>
    <property type="evidence" value="ECO:0007669"/>
    <property type="project" value="TreeGrafter"/>
</dbReference>
<dbReference type="InterPro" id="IPR004837">
    <property type="entry name" value="NaCa_Exmemb"/>
</dbReference>
<feature type="transmembrane region" description="Helical" evidence="5">
    <location>
        <begin position="76"/>
        <end position="95"/>
    </location>
</feature>
<evidence type="ECO:0000256" key="5">
    <source>
        <dbReference type="SAM" id="Phobius"/>
    </source>
</evidence>
<feature type="transmembrane region" description="Helical" evidence="5">
    <location>
        <begin position="174"/>
        <end position="195"/>
    </location>
</feature>
<dbReference type="Pfam" id="PF01699">
    <property type="entry name" value="Na_Ca_ex"/>
    <property type="match status" value="2"/>
</dbReference>
<evidence type="ECO:0000313" key="7">
    <source>
        <dbReference type="EMBL" id="RII01136.1"/>
    </source>
</evidence>
<dbReference type="EMBL" id="NDHY01000001">
    <property type="protein sequence ID" value="RII01136.1"/>
    <property type="molecule type" value="Genomic_DNA"/>
</dbReference>
<comment type="caution">
    <text evidence="7">The sequence shown here is derived from an EMBL/GenBank/DDBJ whole genome shotgun (WGS) entry which is preliminary data.</text>
</comment>
<sequence length="331" mass="35907">MVWLQFIALAGCVVFAGVKLVKFGDIIAEKTGAGGIVIGITFLATVSSFPEAIVVITSGYIGDADLAIGTLLGSNMFNLLIFAVLSFAIGAPFFYRLHKEHILVALFGALLTLMILIGIAIAPGLGHFFQAWRIGPVSILILLTYLVGTHLIFKHEMKNKPQDEAALYESTSHLRVYSGAFITTVILIISGIYLTRTADLIAKIPIGEVEIGATFVGSILLAVTTSLPELVISLAAVKMYLYDMAAANIMGSITFNSAIVFLADIFYQRGDILQSAALIHTMSGVFVIWGIGMVILGLVYRPRNGILRLGLSEWGIVLFYIFWVFLLLSFY</sequence>
<dbReference type="PANTHER" id="PTHR10846">
    <property type="entry name" value="SODIUM/POTASSIUM/CALCIUM EXCHANGER"/>
    <property type="match status" value="1"/>
</dbReference>
<keyword evidence="4 5" id="KW-0472">Membrane</keyword>
<accession>A0A399G0A8</accession>
<dbReference type="GO" id="GO:0005886">
    <property type="term" value="C:plasma membrane"/>
    <property type="evidence" value="ECO:0007669"/>
    <property type="project" value="TreeGrafter"/>
</dbReference>
<organism evidence="7 8">
    <name type="scientific">candidate division NPL-UPA2 bacterium Unc8</name>
    <dbReference type="NCBI Taxonomy" id="1980939"/>
    <lineage>
        <taxon>Bacteria</taxon>
    </lineage>
</organism>
<evidence type="ECO:0000313" key="8">
    <source>
        <dbReference type="Proteomes" id="UP000266287"/>
    </source>
</evidence>
<feature type="transmembrane region" description="Helical" evidence="5">
    <location>
        <begin position="279"/>
        <end position="299"/>
    </location>
</feature>
<dbReference type="Proteomes" id="UP000266287">
    <property type="component" value="Unassembled WGS sequence"/>
</dbReference>
<dbReference type="GO" id="GO:0006874">
    <property type="term" value="P:intracellular calcium ion homeostasis"/>
    <property type="evidence" value="ECO:0007669"/>
    <property type="project" value="TreeGrafter"/>
</dbReference>